<gene>
    <name evidence="3" type="primary">dacB</name>
    <name evidence="3" type="ORF">HUW50_24725</name>
</gene>
<dbReference type="Pfam" id="PF02113">
    <property type="entry name" value="Peptidase_S13"/>
    <property type="match status" value="1"/>
</dbReference>
<name>A0ABX6SDY7_9BACI</name>
<organism evidence="3 4">
    <name type="scientific">Metabacillus elymi</name>
    <dbReference type="NCBI Taxonomy" id="2745198"/>
    <lineage>
        <taxon>Bacteria</taxon>
        <taxon>Bacillati</taxon>
        <taxon>Bacillota</taxon>
        <taxon>Bacilli</taxon>
        <taxon>Bacillales</taxon>
        <taxon>Bacillaceae</taxon>
        <taxon>Metabacillus</taxon>
    </lineage>
</organism>
<dbReference type="EMBL" id="CP055263">
    <property type="protein sequence ID" value="QNF31141.1"/>
    <property type="molecule type" value="Genomic_DNA"/>
</dbReference>
<dbReference type="PANTHER" id="PTHR30023">
    <property type="entry name" value="D-ALANYL-D-ALANINE CARBOXYPEPTIDASE"/>
    <property type="match status" value="1"/>
</dbReference>
<dbReference type="GO" id="GO:0009002">
    <property type="term" value="F:serine-type D-Ala-D-Ala carboxypeptidase activity"/>
    <property type="evidence" value="ECO:0007669"/>
    <property type="project" value="UniProtKB-EC"/>
</dbReference>
<keyword evidence="2 3" id="KW-0378">Hydrolase</keyword>
<dbReference type="Proteomes" id="UP000515490">
    <property type="component" value="Chromosome"/>
</dbReference>
<dbReference type="NCBIfam" id="TIGR00666">
    <property type="entry name" value="PBP4"/>
    <property type="match status" value="1"/>
</dbReference>
<evidence type="ECO:0000256" key="2">
    <source>
        <dbReference type="ARBA" id="ARBA00022801"/>
    </source>
</evidence>
<dbReference type="EC" id="3.4.16.4" evidence="3"/>
<dbReference type="Gene3D" id="3.40.710.10">
    <property type="entry name" value="DD-peptidase/beta-lactamase superfamily"/>
    <property type="match status" value="1"/>
</dbReference>
<accession>A0ABX6SDY7</accession>
<evidence type="ECO:0000313" key="4">
    <source>
        <dbReference type="Proteomes" id="UP000515490"/>
    </source>
</evidence>
<dbReference type="SUPFAM" id="SSF56601">
    <property type="entry name" value="beta-lactamase/transpeptidase-like"/>
    <property type="match status" value="1"/>
</dbReference>
<evidence type="ECO:0000256" key="1">
    <source>
        <dbReference type="ARBA" id="ARBA00006096"/>
    </source>
</evidence>
<keyword evidence="3" id="KW-0645">Protease</keyword>
<dbReference type="PANTHER" id="PTHR30023:SF0">
    <property type="entry name" value="PENICILLIN-SENSITIVE CARBOXYPEPTIDASE A"/>
    <property type="match status" value="1"/>
</dbReference>
<comment type="similarity">
    <text evidence="1">Belongs to the peptidase S13 family.</text>
</comment>
<protein>
    <submittedName>
        <fullName evidence="3">D-alanyl-D-alanine carboxypeptidase/D-alanyl-D-alanine-endopeptidase</fullName>
        <ecNumber evidence="3">3.4.16.4</ecNumber>
    </submittedName>
</protein>
<dbReference type="PRINTS" id="PR00922">
    <property type="entry name" value="DADACBPTASE3"/>
</dbReference>
<reference evidence="3 4" key="1">
    <citation type="submission" date="2020-06" db="EMBL/GenBank/DDBJ databases">
        <title>Metabacillus dokdonensis sp. nov., isolated from the rhizosphere of Elymus tsukushiensis, a plant native to the Dokdo Islands, Republic of Korea.</title>
        <authorList>
            <person name="Lee S.Y."/>
            <person name="Hwang Y.J."/>
            <person name="Son J.S."/>
            <person name="Ghim S.Y."/>
        </authorList>
    </citation>
    <scope>NUCLEOTIDE SEQUENCE [LARGE SCALE GENOMIC DNA]</scope>
    <source>
        <strain evidence="3 4">KUDC1714</strain>
    </source>
</reference>
<dbReference type="Gene3D" id="3.50.80.20">
    <property type="entry name" value="D-Ala-D-Ala carboxypeptidase C, peptidase S13"/>
    <property type="match status" value="1"/>
</dbReference>
<evidence type="ECO:0000313" key="3">
    <source>
        <dbReference type="EMBL" id="QNF31141.1"/>
    </source>
</evidence>
<sequence length="494" mass="54335">MKMAKPLFCLFLCVLVYFFPIKDSRVIANTNRQTFVSEHQLNELLSNHPSLQGAIAGVSVRSASSGELLYTYNGDTRLTPASNMKLFTAAAALTTLGKDYTFHTDLLTDGSIKWNVLAGNLYIKGKGDPTLLPENFDQFAKELKLKGIKMISGDLIGDDSWYDQVRYSIDVPWSDEAAYYGAATSALTASPDKEYDAGTIIIEVSPNEKMNKTAKVVVRPQTSIINIINKTQTVSSDVTSNIKISRGHGNNVITIEGNIPLKASNLKERIAVWEPTKYALDLLIQSLKKQDIKILGSIKVGTTPEHAELLLSHQSMSLSELLIPFMKLSNNGHGELLIKEMGKVFKGNGSWEDGLEVEQVALTTLGIRMQEIEIRDGSGISHMNLVPANEITALLYHAKQMDWFPTFEASLPIAGNTDKMIGGTLRKRMKNVALKDNVKAKTGTLTNVSSLSGFINANNGETFIFSILLNHLKDEASGKQIEEQIIKILANNEI</sequence>
<keyword evidence="4" id="KW-1185">Reference proteome</keyword>
<dbReference type="InterPro" id="IPR000667">
    <property type="entry name" value="Peptidase_S13"/>
</dbReference>
<proteinExistence type="inferred from homology"/>
<keyword evidence="3" id="KW-0121">Carboxypeptidase</keyword>
<dbReference type="InterPro" id="IPR012338">
    <property type="entry name" value="Beta-lactam/transpept-like"/>
</dbReference>